<accession>A0AAW1WG19</accession>
<evidence type="ECO:0000256" key="1">
    <source>
        <dbReference type="SAM" id="Phobius"/>
    </source>
</evidence>
<keyword evidence="1" id="KW-0472">Membrane</keyword>
<dbReference type="Proteomes" id="UP001457282">
    <property type="component" value="Unassembled WGS sequence"/>
</dbReference>
<dbReference type="EMBL" id="JBEDUW010000006">
    <property type="protein sequence ID" value="KAK9922200.1"/>
    <property type="molecule type" value="Genomic_DNA"/>
</dbReference>
<proteinExistence type="predicted"/>
<evidence type="ECO:0000313" key="2">
    <source>
        <dbReference type="EMBL" id="KAK9922200.1"/>
    </source>
</evidence>
<keyword evidence="3" id="KW-1185">Reference proteome</keyword>
<name>A0AAW1WG19_RUBAR</name>
<keyword evidence="1" id="KW-0812">Transmembrane</keyword>
<organism evidence="2 3">
    <name type="scientific">Rubus argutus</name>
    <name type="common">Southern blackberry</name>
    <dbReference type="NCBI Taxonomy" id="59490"/>
    <lineage>
        <taxon>Eukaryota</taxon>
        <taxon>Viridiplantae</taxon>
        <taxon>Streptophyta</taxon>
        <taxon>Embryophyta</taxon>
        <taxon>Tracheophyta</taxon>
        <taxon>Spermatophyta</taxon>
        <taxon>Magnoliopsida</taxon>
        <taxon>eudicotyledons</taxon>
        <taxon>Gunneridae</taxon>
        <taxon>Pentapetalae</taxon>
        <taxon>rosids</taxon>
        <taxon>fabids</taxon>
        <taxon>Rosales</taxon>
        <taxon>Rosaceae</taxon>
        <taxon>Rosoideae</taxon>
        <taxon>Rosoideae incertae sedis</taxon>
        <taxon>Rubus</taxon>
    </lineage>
</organism>
<comment type="caution">
    <text evidence="2">The sequence shown here is derived from an EMBL/GenBank/DDBJ whole genome shotgun (WGS) entry which is preliminary data.</text>
</comment>
<keyword evidence="1" id="KW-1133">Transmembrane helix</keyword>
<evidence type="ECO:0000313" key="3">
    <source>
        <dbReference type="Proteomes" id="UP001457282"/>
    </source>
</evidence>
<sequence length="92" mass="10113">MVRQSTGNGTWRRGVAWWRGNHSWPVKVRAQGDVATVELNGGPNSRWLETTPAAFLLLISSFCFSFLHLPLGLGAEMGGFEEGHGLMLAVSW</sequence>
<dbReference type="AlphaFoldDB" id="A0AAW1WG19"/>
<protein>
    <submittedName>
        <fullName evidence="2">Uncharacterized protein</fullName>
    </submittedName>
</protein>
<feature type="transmembrane region" description="Helical" evidence="1">
    <location>
        <begin position="53"/>
        <end position="73"/>
    </location>
</feature>
<gene>
    <name evidence="2" type="ORF">M0R45_030678</name>
</gene>
<reference evidence="2 3" key="1">
    <citation type="journal article" date="2023" name="G3 (Bethesda)">
        <title>A chromosome-length genome assembly and annotation of blackberry (Rubus argutus, cv. 'Hillquist').</title>
        <authorList>
            <person name="Bruna T."/>
            <person name="Aryal R."/>
            <person name="Dudchenko O."/>
            <person name="Sargent D.J."/>
            <person name="Mead D."/>
            <person name="Buti M."/>
            <person name="Cavallini A."/>
            <person name="Hytonen T."/>
            <person name="Andres J."/>
            <person name="Pham M."/>
            <person name="Weisz D."/>
            <person name="Mascagni F."/>
            <person name="Usai G."/>
            <person name="Natali L."/>
            <person name="Bassil N."/>
            <person name="Fernandez G.E."/>
            <person name="Lomsadze A."/>
            <person name="Armour M."/>
            <person name="Olukolu B."/>
            <person name="Poorten T."/>
            <person name="Britton C."/>
            <person name="Davik J."/>
            <person name="Ashrafi H."/>
            <person name="Aiden E.L."/>
            <person name="Borodovsky M."/>
            <person name="Worthington M."/>
        </authorList>
    </citation>
    <scope>NUCLEOTIDE SEQUENCE [LARGE SCALE GENOMIC DNA]</scope>
    <source>
        <strain evidence="2">PI 553951</strain>
    </source>
</reference>